<dbReference type="InterPro" id="IPR003918">
    <property type="entry name" value="NADH_UbQ_OxRdtase"/>
</dbReference>
<proteinExistence type="predicted"/>
<evidence type="ECO:0000256" key="8">
    <source>
        <dbReference type="SAM" id="Phobius"/>
    </source>
</evidence>
<keyword evidence="3 7" id="KW-0812">Transmembrane</keyword>
<protein>
    <submittedName>
        <fullName evidence="10">NADH dehydrogenase subunit C</fullName>
    </submittedName>
</protein>
<evidence type="ECO:0000259" key="9">
    <source>
        <dbReference type="Pfam" id="PF00361"/>
    </source>
</evidence>
<feature type="transmembrane region" description="Helical" evidence="8">
    <location>
        <begin position="126"/>
        <end position="144"/>
    </location>
</feature>
<evidence type="ECO:0000256" key="4">
    <source>
        <dbReference type="ARBA" id="ARBA00022989"/>
    </source>
</evidence>
<comment type="subcellular location">
    <subcellularLocation>
        <location evidence="1">Cell membrane</location>
        <topology evidence="1">Multi-pass membrane protein</topology>
    </subcellularLocation>
    <subcellularLocation>
        <location evidence="7">Membrane</location>
        <topology evidence="7">Multi-pass membrane protein</topology>
    </subcellularLocation>
</comment>
<dbReference type="Pfam" id="PF00361">
    <property type="entry name" value="Proton_antipo_M"/>
    <property type="match status" value="1"/>
</dbReference>
<evidence type="ECO:0000313" key="11">
    <source>
        <dbReference type="Proteomes" id="UP000094056"/>
    </source>
</evidence>
<feature type="transmembrane region" description="Helical" evidence="8">
    <location>
        <begin position="465"/>
        <end position="488"/>
    </location>
</feature>
<comment type="caution">
    <text evidence="10">The sequence shown here is derived from an EMBL/GenBank/DDBJ whole genome shotgun (WGS) entry which is preliminary data.</text>
</comment>
<feature type="transmembrane region" description="Helical" evidence="8">
    <location>
        <begin position="203"/>
        <end position="225"/>
    </location>
</feature>
<keyword evidence="5" id="KW-0560">Oxidoreductase</keyword>
<gene>
    <name evidence="10" type="ORF">SCARUB_00594</name>
</gene>
<dbReference type="EMBL" id="MAYW01000010">
    <property type="protein sequence ID" value="ODS34220.1"/>
    <property type="molecule type" value="Genomic_DNA"/>
</dbReference>
<dbReference type="PRINTS" id="PR01437">
    <property type="entry name" value="NUOXDRDTASE4"/>
</dbReference>
<keyword evidence="4 8" id="KW-1133">Transmembrane helix</keyword>
<feature type="transmembrane region" description="Helical" evidence="8">
    <location>
        <begin position="104"/>
        <end position="120"/>
    </location>
</feature>
<dbReference type="NCBIfam" id="NF005086">
    <property type="entry name" value="PRK06521.1"/>
    <property type="match status" value="1"/>
</dbReference>
<dbReference type="GO" id="GO:0042773">
    <property type="term" value="P:ATP synthesis coupled electron transport"/>
    <property type="evidence" value="ECO:0007669"/>
    <property type="project" value="InterPro"/>
</dbReference>
<evidence type="ECO:0000313" key="10">
    <source>
        <dbReference type="EMBL" id="ODS34220.1"/>
    </source>
</evidence>
<dbReference type="GO" id="GO:0008137">
    <property type="term" value="F:NADH dehydrogenase (ubiquinone) activity"/>
    <property type="evidence" value="ECO:0007669"/>
    <property type="project" value="InterPro"/>
</dbReference>
<evidence type="ECO:0000256" key="1">
    <source>
        <dbReference type="ARBA" id="ARBA00004651"/>
    </source>
</evidence>
<feature type="transmembrane region" description="Helical" evidence="8">
    <location>
        <begin position="643"/>
        <end position="660"/>
    </location>
</feature>
<dbReference type="Proteomes" id="UP000094056">
    <property type="component" value="Unassembled WGS sequence"/>
</dbReference>
<name>A0A1E3XF62_9BACT</name>
<feature type="transmembrane region" description="Helical" evidence="8">
    <location>
        <begin position="419"/>
        <end position="444"/>
    </location>
</feature>
<feature type="transmembrane region" description="Helical" evidence="8">
    <location>
        <begin position="156"/>
        <end position="178"/>
    </location>
</feature>
<feature type="transmembrane region" description="Helical" evidence="8">
    <location>
        <begin position="29"/>
        <end position="49"/>
    </location>
</feature>
<feature type="transmembrane region" description="Helical" evidence="8">
    <location>
        <begin position="524"/>
        <end position="545"/>
    </location>
</feature>
<evidence type="ECO:0000256" key="7">
    <source>
        <dbReference type="RuleBase" id="RU000320"/>
    </source>
</evidence>
<feature type="transmembrane region" description="Helical" evidence="8">
    <location>
        <begin position="6"/>
        <end position="22"/>
    </location>
</feature>
<dbReference type="InterPro" id="IPR052175">
    <property type="entry name" value="ComplexI-like_HydComp"/>
</dbReference>
<feature type="transmembrane region" description="Helical" evidence="8">
    <location>
        <begin position="341"/>
        <end position="360"/>
    </location>
</feature>
<feature type="transmembrane region" description="Helical" evidence="8">
    <location>
        <begin position="372"/>
        <end position="393"/>
    </location>
</feature>
<feature type="transmembrane region" description="Helical" evidence="8">
    <location>
        <begin position="266"/>
        <end position="287"/>
    </location>
</feature>
<dbReference type="GO" id="GO:0005886">
    <property type="term" value="C:plasma membrane"/>
    <property type="evidence" value="ECO:0007669"/>
    <property type="project" value="UniProtKB-SubCell"/>
</dbReference>
<dbReference type="AlphaFoldDB" id="A0A1E3XF62"/>
<dbReference type="PANTHER" id="PTHR42682">
    <property type="entry name" value="HYDROGENASE-4 COMPONENT F"/>
    <property type="match status" value="1"/>
</dbReference>
<feature type="domain" description="NADH:quinone oxidoreductase/Mrp antiporter transmembrane" evidence="9">
    <location>
        <begin position="123"/>
        <end position="407"/>
    </location>
</feature>
<dbReference type="PATRIC" id="fig|1872076.5.peg.685"/>
<sequence>MIRFFYLGIVLFFAGAIISLIFQKAKTRTTYILTSIGAVSFAIFGTYLLSSPPINIFSISVTPVLEFVFRGDAISGFFIFVISIIAFSVSIYSVGYTKGIANKGILGILFSIFIMSMYAVVLSGNIITFLISWETMSIVSYFLVTFDTQTKSAKAGFIYAMMTHAGMAFIIALFLILYKYTGHIDFSGIKAASNDLPDAVKTIIFIFAIIGFGTKAGIIPLHTWLPEAHPAAPSNISSLMSGVMIKVGIYGILRIVVDILGIGPEWWGIAIIIIGAISSVLGVLYALMEHDIKRLLAFHSVENIGIILLGVGASMVLSSNGLYTLSAIAMTAGLYHTLNHAIFKGLLFLGAGSVVHSIHTKNMEDMGGLIKLMPYTAIFFLIGSISICALPFFNGFVSEWLTFQALLFDFKSASATAKVIAPLSGAALAFTGALAVACFVKAFGISFLGMPRSHHSRGAKESSPSMIAGMGILALLCLIFGIFPGFTINLFSPAVLSLTGAEYISSSKGIIIYISETAASLSPLAIFVALLGLFIAAVVLVRIVGGKGKITYGDSWDCGIPSLTPRMQYTATAYTKPIRVIFKRIYLPVRDLNIVYVLEPLIVKSISYRSEIAPAFDRYLYKPITDFIHSIAGKVKLLQSGDLHLYLGYMLATLILLLLFCI</sequence>
<evidence type="ECO:0000256" key="3">
    <source>
        <dbReference type="ARBA" id="ARBA00022692"/>
    </source>
</evidence>
<feature type="transmembrane region" description="Helical" evidence="8">
    <location>
        <begin position="237"/>
        <end position="260"/>
    </location>
</feature>
<organism evidence="10 11">
    <name type="scientific">Candidatus Scalindua rubra</name>
    <dbReference type="NCBI Taxonomy" id="1872076"/>
    <lineage>
        <taxon>Bacteria</taxon>
        <taxon>Pseudomonadati</taxon>
        <taxon>Planctomycetota</taxon>
        <taxon>Candidatus Brocadiia</taxon>
        <taxon>Candidatus Brocadiales</taxon>
        <taxon>Candidatus Scalinduaceae</taxon>
        <taxon>Candidatus Scalindua</taxon>
    </lineage>
</organism>
<dbReference type="GO" id="GO:0016491">
    <property type="term" value="F:oxidoreductase activity"/>
    <property type="evidence" value="ECO:0007669"/>
    <property type="project" value="UniProtKB-KW"/>
</dbReference>
<evidence type="ECO:0000256" key="5">
    <source>
        <dbReference type="ARBA" id="ARBA00023002"/>
    </source>
</evidence>
<feature type="transmembrane region" description="Helical" evidence="8">
    <location>
        <begin position="73"/>
        <end position="92"/>
    </location>
</feature>
<accession>A0A1E3XF62</accession>
<evidence type="ECO:0000256" key="2">
    <source>
        <dbReference type="ARBA" id="ARBA00022475"/>
    </source>
</evidence>
<dbReference type="PANTHER" id="PTHR42682:SF3">
    <property type="entry name" value="FORMATE HYDROGENLYASE SUBUNIT 3-RELATED"/>
    <property type="match status" value="1"/>
</dbReference>
<reference evidence="10 11" key="1">
    <citation type="submission" date="2016-07" db="EMBL/GenBank/DDBJ databases">
        <title>Draft genome of Scalindua rubra, obtained from a brine-seawater interface in the Red Sea, sheds light on salt adaptation in anammox bacteria.</title>
        <authorList>
            <person name="Speth D.R."/>
            <person name="Lagkouvardos I."/>
            <person name="Wang Y."/>
            <person name="Qian P.-Y."/>
            <person name="Dutilh B.E."/>
            <person name="Jetten M.S."/>
        </authorList>
    </citation>
    <scope>NUCLEOTIDE SEQUENCE [LARGE SCALE GENOMIC DNA]</scope>
    <source>
        <strain evidence="10">BSI-1</strain>
    </source>
</reference>
<keyword evidence="6 8" id="KW-0472">Membrane</keyword>
<keyword evidence="2" id="KW-1003">Cell membrane</keyword>
<dbReference type="InterPro" id="IPR001750">
    <property type="entry name" value="ND/Mrp_TM"/>
</dbReference>
<evidence type="ECO:0000256" key="6">
    <source>
        <dbReference type="ARBA" id="ARBA00023136"/>
    </source>
</evidence>